<dbReference type="InterPro" id="IPR043502">
    <property type="entry name" value="DNA/RNA_pol_sf"/>
</dbReference>
<gene>
    <name evidence="1" type="ORF">FWK35_00028405</name>
</gene>
<dbReference type="EMBL" id="VUJU01010997">
    <property type="protein sequence ID" value="KAF0712252.1"/>
    <property type="molecule type" value="Genomic_DNA"/>
</dbReference>
<comment type="caution">
    <text evidence="1">The sequence shown here is derived from an EMBL/GenBank/DDBJ whole genome shotgun (WGS) entry which is preliminary data.</text>
</comment>
<proteinExistence type="predicted"/>
<dbReference type="Gene3D" id="3.10.10.10">
    <property type="entry name" value="HIV Type 1 Reverse Transcriptase, subunit A, domain 1"/>
    <property type="match status" value="1"/>
</dbReference>
<reference evidence="1 2" key="1">
    <citation type="submission" date="2019-08" db="EMBL/GenBank/DDBJ databases">
        <title>Whole genome of Aphis craccivora.</title>
        <authorList>
            <person name="Voronova N.V."/>
            <person name="Shulinski R.S."/>
            <person name="Bandarenka Y.V."/>
            <person name="Zhorov D.G."/>
            <person name="Warner D."/>
        </authorList>
    </citation>
    <scope>NUCLEOTIDE SEQUENCE [LARGE SCALE GENOMIC DNA]</scope>
    <source>
        <strain evidence="1">180601</strain>
        <tissue evidence="1">Whole Body</tissue>
    </source>
</reference>
<protein>
    <submittedName>
        <fullName evidence="1">AP2/ERF domain-containing protein PFD0985w-like</fullName>
    </submittedName>
</protein>
<dbReference type="InterPro" id="IPR053134">
    <property type="entry name" value="RNA-dir_DNA_polymerase"/>
</dbReference>
<keyword evidence="2" id="KW-1185">Reference proteome</keyword>
<accession>A0A6G0VZF5</accession>
<dbReference type="OrthoDB" id="6619134at2759"/>
<dbReference type="Proteomes" id="UP000478052">
    <property type="component" value="Unassembled WGS sequence"/>
</dbReference>
<dbReference type="PANTHER" id="PTHR24559:SF444">
    <property type="entry name" value="REVERSE TRANSCRIPTASE DOMAIN-CONTAINING PROTEIN"/>
    <property type="match status" value="1"/>
</dbReference>
<sequence length="104" mass="12133">MLDLGIIENSSSPWSSPMVGIEKKNGDFRICLDARKINTRIIPDRERPMNIDNIMNKFRGTKYLSSIDLTAGYWQCSLRRSAEKSRHFYTRDGTISTKCYHLDW</sequence>
<evidence type="ECO:0000313" key="1">
    <source>
        <dbReference type="EMBL" id="KAF0712252.1"/>
    </source>
</evidence>
<dbReference type="GO" id="GO:0071897">
    <property type="term" value="P:DNA biosynthetic process"/>
    <property type="evidence" value="ECO:0007669"/>
    <property type="project" value="UniProtKB-ARBA"/>
</dbReference>
<evidence type="ECO:0000313" key="2">
    <source>
        <dbReference type="Proteomes" id="UP000478052"/>
    </source>
</evidence>
<dbReference type="InterPro" id="IPR043128">
    <property type="entry name" value="Rev_trsase/Diguanyl_cyclase"/>
</dbReference>
<dbReference type="AlphaFoldDB" id="A0A6G0VZF5"/>
<dbReference type="CDD" id="cd01647">
    <property type="entry name" value="RT_LTR"/>
    <property type="match status" value="1"/>
</dbReference>
<dbReference type="Gene3D" id="3.30.70.270">
    <property type="match status" value="1"/>
</dbReference>
<dbReference type="PANTHER" id="PTHR24559">
    <property type="entry name" value="TRANSPOSON TY3-I GAG-POL POLYPROTEIN"/>
    <property type="match status" value="1"/>
</dbReference>
<dbReference type="SUPFAM" id="SSF56672">
    <property type="entry name" value="DNA/RNA polymerases"/>
    <property type="match status" value="1"/>
</dbReference>
<name>A0A6G0VZF5_APHCR</name>
<organism evidence="1 2">
    <name type="scientific">Aphis craccivora</name>
    <name type="common">Cowpea aphid</name>
    <dbReference type="NCBI Taxonomy" id="307492"/>
    <lineage>
        <taxon>Eukaryota</taxon>
        <taxon>Metazoa</taxon>
        <taxon>Ecdysozoa</taxon>
        <taxon>Arthropoda</taxon>
        <taxon>Hexapoda</taxon>
        <taxon>Insecta</taxon>
        <taxon>Pterygota</taxon>
        <taxon>Neoptera</taxon>
        <taxon>Paraneoptera</taxon>
        <taxon>Hemiptera</taxon>
        <taxon>Sternorrhyncha</taxon>
        <taxon>Aphidomorpha</taxon>
        <taxon>Aphidoidea</taxon>
        <taxon>Aphididae</taxon>
        <taxon>Aphidini</taxon>
        <taxon>Aphis</taxon>
        <taxon>Aphis</taxon>
    </lineage>
</organism>